<evidence type="ECO:0000256" key="4">
    <source>
        <dbReference type="ARBA" id="ARBA00022722"/>
    </source>
</evidence>
<evidence type="ECO:0000313" key="10">
    <source>
        <dbReference type="Proteomes" id="UP000215335"/>
    </source>
</evidence>
<dbReference type="STRING" id="543379.A0A232EV35"/>
<protein>
    <recommendedName>
        <fullName evidence="1">RNA-directed DNA polymerase</fullName>
        <ecNumber evidence="1">2.7.7.49</ecNumber>
    </recommendedName>
</protein>
<dbReference type="SUPFAM" id="SSF56672">
    <property type="entry name" value="DNA/RNA polymerases"/>
    <property type="match status" value="1"/>
</dbReference>
<feature type="domain" description="Integrase catalytic" evidence="8">
    <location>
        <begin position="338"/>
        <end position="495"/>
    </location>
</feature>
<dbReference type="GO" id="GO:0042575">
    <property type="term" value="C:DNA polymerase complex"/>
    <property type="evidence" value="ECO:0007669"/>
    <property type="project" value="UniProtKB-ARBA"/>
</dbReference>
<organism evidence="9 10">
    <name type="scientific">Trichomalopsis sarcophagae</name>
    <dbReference type="NCBI Taxonomy" id="543379"/>
    <lineage>
        <taxon>Eukaryota</taxon>
        <taxon>Metazoa</taxon>
        <taxon>Ecdysozoa</taxon>
        <taxon>Arthropoda</taxon>
        <taxon>Hexapoda</taxon>
        <taxon>Insecta</taxon>
        <taxon>Pterygota</taxon>
        <taxon>Neoptera</taxon>
        <taxon>Endopterygota</taxon>
        <taxon>Hymenoptera</taxon>
        <taxon>Apocrita</taxon>
        <taxon>Proctotrupomorpha</taxon>
        <taxon>Chalcidoidea</taxon>
        <taxon>Pteromalidae</taxon>
        <taxon>Pteromalinae</taxon>
        <taxon>Trichomalopsis</taxon>
    </lineage>
</organism>
<dbReference type="Proteomes" id="UP000215335">
    <property type="component" value="Unassembled WGS sequence"/>
</dbReference>
<evidence type="ECO:0000256" key="7">
    <source>
        <dbReference type="ARBA" id="ARBA00022918"/>
    </source>
</evidence>
<evidence type="ECO:0000256" key="5">
    <source>
        <dbReference type="ARBA" id="ARBA00022759"/>
    </source>
</evidence>
<comment type="caution">
    <text evidence="9">The sequence shown here is derived from an EMBL/GenBank/DDBJ whole genome shotgun (WGS) entry which is preliminary data.</text>
</comment>
<dbReference type="InterPro" id="IPR043502">
    <property type="entry name" value="DNA/RNA_pol_sf"/>
</dbReference>
<dbReference type="PROSITE" id="PS50994">
    <property type="entry name" value="INTEGRASE"/>
    <property type="match status" value="1"/>
</dbReference>
<keyword evidence="7" id="KW-0695">RNA-directed DNA polymerase</keyword>
<keyword evidence="5" id="KW-0255">Endonuclease</keyword>
<dbReference type="GO" id="GO:0003676">
    <property type="term" value="F:nucleic acid binding"/>
    <property type="evidence" value="ECO:0007669"/>
    <property type="project" value="InterPro"/>
</dbReference>
<dbReference type="FunFam" id="3.10.20.370:FF:000001">
    <property type="entry name" value="Retrovirus-related Pol polyprotein from transposon 17.6-like protein"/>
    <property type="match status" value="1"/>
</dbReference>
<evidence type="ECO:0000256" key="2">
    <source>
        <dbReference type="ARBA" id="ARBA00022679"/>
    </source>
</evidence>
<dbReference type="SUPFAM" id="SSF53098">
    <property type="entry name" value="Ribonuclease H-like"/>
    <property type="match status" value="1"/>
</dbReference>
<gene>
    <name evidence="9" type="ORF">TSAR_013652</name>
</gene>
<evidence type="ECO:0000259" key="8">
    <source>
        <dbReference type="PROSITE" id="PS50994"/>
    </source>
</evidence>
<dbReference type="FunFam" id="3.30.70.270:FF:000020">
    <property type="entry name" value="Transposon Tf2-6 polyprotein-like Protein"/>
    <property type="match status" value="1"/>
</dbReference>
<accession>A0A232EV35</accession>
<dbReference type="AlphaFoldDB" id="A0A232EV35"/>
<keyword evidence="4" id="KW-0540">Nuclease</keyword>
<dbReference type="GO" id="GO:0003964">
    <property type="term" value="F:RNA-directed DNA polymerase activity"/>
    <property type="evidence" value="ECO:0007669"/>
    <property type="project" value="UniProtKB-KW"/>
</dbReference>
<dbReference type="GO" id="GO:0015074">
    <property type="term" value="P:DNA integration"/>
    <property type="evidence" value="ECO:0007669"/>
    <property type="project" value="InterPro"/>
</dbReference>
<dbReference type="Gene3D" id="1.10.340.70">
    <property type="match status" value="1"/>
</dbReference>
<dbReference type="Gene3D" id="3.10.20.370">
    <property type="match status" value="1"/>
</dbReference>
<dbReference type="FunFam" id="1.10.340.70:FF:000001">
    <property type="entry name" value="Retrovirus-related Pol polyprotein from transposon gypsy-like Protein"/>
    <property type="match status" value="1"/>
</dbReference>
<proteinExistence type="predicted"/>
<dbReference type="InterPro" id="IPR041588">
    <property type="entry name" value="Integrase_H2C2"/>
</dbReference>
<dbReference type="InterPro" id="IPR043128">
    <property type="entry name" value="Rev_trsase/Diguanyl_cyclase"/>
</dbReference>
<evidence type="ECO:0000256" key="3">
    <source>
        <dbReference type="ARBA" id="ARBA00022695"/>
    </source>
</evidence>
<dbReference type="InterPro" id="IPR041373">
    <property type="entry name" value="RT_RNaseH"/>
</dbReference>
<evidence type="ECO:0000256" key="1">
    <source>
        <dbReference type="ARBA" id="ARBA00012493"/>
    </source>
</evidence>
<dbReference type="InterPro" id="IPR012337">
    <property type="entry name" value="RNaseH-like_sf"/>
</dbReference>
<keyword evidence="6" id="KW-0378">Hydrolase</keyword>
<evidence type="ECO:0000256" key="6">
    <source>
        <dbReference type="ARBA" id="ARBA00022801"/>
    </source>
</evidence>
<dbReference type="PANTHER" id="PTHR37984:SF5">
    <property type="entry name" value="PROTEIN NYNRIN-LIKE"/>
    <property type="match status" value="1"/>
</dbReference>
<dbReference type="OrthoDB" id="7700898at2759"/>
<dbReference type="Gene3D" id="3.30.70.270">
    <property type="match status" value="1"/>
</dbReference>
<reference evidence="9 10" key="1">
    <citation type="journal article" date="2017" name="Curr. Biol.">
        <title>The Evolution of Venom by Co-option of Single-Copy Genes.</title>
        <authorList>
            <person name="Martinson E.O."/>
            <person name="Mrinalini"/>
            <person name="Kelkar Y.D."/>
            <person name="Chang C.H."/>
            <person name="Werren J.H."/>
        </authorList>
    </citation>
    <scope>NUCLEOTIDE SEQUENCE [LARGE SCALE GENOMIC DNA]</scope>
    <source>
        <strain evidence="9 10">Alberta</strain>
        <tissue evidence="9">Whole body</tissue>
    </source>
</reference>
<dbReference type="Gene3D" id="3.30.420.10">
    <property type="entry name" value="Ribonuclease H-like superfamily/Ribonuclease H"/>
    <property type="match status" value="1"/>
</dbReference>
<dbReference type="Pfam" id="PF17917">
    <property type="entry name" value="RT_RNaseH"/>
    <property type="match status" value="1"/>
</dbReference>
<keyword evidence="2" id="KW-0808">Transferase</keyword>
<dbReference type="Pfam" id="PF00665">
    <property type="entry name" value="rve"/>
    <property type="match status" value="1"/>
</dbReference>
<name>A0A232EV35_9HYME</name>
<dbReference type="InterPro" id="IPR036397">
    <property type="entry name" value="RNaseH_sf"/>
</dbReference>
<dbReference type="PANTHER" id="PTHR37984">
    <property type="entry name" value="PROTEIN CBG26694"/>
    <property type="match status" value="1"/>
</dbReference>
<dbReference type="GO" id="GO:0016787">
    <property type="term" value="F:hydrolase activity"/>
    <property type="evidence" value="ECO:0007669"/>
    <property type="project" value="UniProtKB-KW"/>
</dbReference>
<evidence type="ECO:0000313" key="9">
    <source>
        <dbReference type="EMBL" id="OXU22188.1"/>
    </source>
</evidence>
<sequence length="587" mass="68342">MHKNLKQLRRFLGMASWYRKFFEDFATLYEPLTALTRKNVKYEWKDEHWAAFEQVKALIATAPVFARPDCSDPFIVECDASDTGLGSILLQRIDGEDRVFCFASRVLSATERRLSITEREYLSVIWSIEKFRPYIEGYHFTVVTDHHSLVWLQNLKHPNGKLGRWSLRVQSYDFDIVHHKVKDNVVPDALSRMYETDGDETAAIASLSVDESIKDPWYSKKAKQVVEDPTVYPFWKITGGRLYHYRPDPTVDEDGQDKDAWKLVVPCEQRERILAECHEEPVSGHLRFRRFKTHQRAALKYYWTNFYKDTAHFVRNCQICQQVKVEQLVPAGLMGKHMVTRPWEIAGDTMGPFPRSTQGHEHVLIFIDLFTRWIECIPIRKANAKTIKRELNLLIFLRFGIPDRFLSDNGTPFKNKLVDSFLEAHGVYHGICAPYSPKSNPPERVNCTIKTMIAAFIETKHTTWDEHIPEFTFAYNTAIHEATRSSPAFLNYGKNPEPPRTTRREIEQAVRQSLEEAARDDWQARMERLDDFRAHALENSRAAQERQEKYYNATHHVMEYKVGEKVWARNRIISSAAQAIAAKLSPK</sequence>
<dbReference type="EC" id="2.7.7.49" evidence="1"/>
<keyword evidence="3" id="KW-0548">Nucleotidyltransferase</keyword>
<dbReference type="Pfam" id="PF17921">
    <property type="entry name" value="Integrase_H2C2"/>
    <property type="match status" value="1"/>
</dbReference>
<dbReference type="CDD" id="cd09274">
    <property type="entry name" value="RNase_HI_RT_Ty3"/>
    <property type="match status" value="1"/>
</dbReference>
<dbReference type="InterPro" id="IPR050951">
    <property type="entry name" value="Retrovirus_Pol_polyprotein"/>
</dbReference>
<dbReference type="InterPro" id="IPR001584">
    <property type="entry name" value="Integrase_cat-core"/>
</dbReference>
<dbReference type="EMBL" id="NNAY01002063">
    <property type="protein sequence ID" value="OXU22188.1"/>
    <property type="molecule type" value="Genomic_DNA"/>
</dbReference>
<keyword evidence="10" id="KW-1185">Reference proteome</keyword>
<dbReference type="GO" id="GO:0004519">
    <property type="term" value="F:endonuclease activity"/>
    <property type="evidence" value="ECO:0007669"/>
    <property type="project" value="UniProtKB-KW"/>
</dbReference>